<dbReference type="GO" id="GO:0004372">
    <property type="term" value="F:glycine hydroxymethyltransferase activity"/>
    <property type="evidence" value="ECO:0007669"/>
    <property type="project" value="TreeGrafter"/>
</dbReference>
<dbReference type="InterPro" id="IPR039429">
    <property type="entry name" value="SHMT-like_dom"/>
</dbReference>
<evidence type="ECO:0000313" key="9">
    <source>
        <dbReference type="Proteomes" id="UP000076882"/>
    </source>
</evidence>
<comment type="similarity">
    <text evidence="2">Belongs to the SHMT family.</text>
</comment>
<dbReference type="SUPFAM" id="SSF53383">
    <property type="entry name" value="PLP-dependent transferases"/>
    <property type="match status" value="1"/>
</dbReference>
<evidence type="ECO:0000256" key="6">
    <source>
        <dbReference type="ARBA" id="ARBA00022898"/>
    </source>
</evidence>
<keyword evidence="8" id="KW-0489">Methyltransferase</keyword>
<dbReference type="PANTHER" id="PTHR11680:SF35">
    <property type="entry name" value="SERINE HYDROXYMETHYLTRANSFERASE 1"/>
    <property type="match status" value="1"/>
</dbReference>
<sequence>MDHVIAGKAIALGEDLQPEFKVYAQHIIDNAKAMAKVFNDSDLVRVISGGTDNHLMTIDVTKSGLNGRQVQDLLDTVYITVNKEAIPNETLGAFKTSGIRLGTPAITTRGFDEADATKVAELILQALQAPTDQANLDDVKQQAMALTAKHPIDVD</sequence>
<comment type="caution">
    <text evidence="8">The sequence shown here is derived from an EMBL/GenBank/DDBJ whole genome shotgun (WGS) entry which is preliminary data.</text>
</comment>
<keyword evidence="5 8" id="KW-0808">Transferase</keyword>
<evidence type="ECO:0000256" key="5">
    <source>
        <dbReference type="ARBA" id="ARBA00022679"/>
    </source>
</evidence>
<dbReference type="PANTHER" id="PTHR11680">
    <property type="entry name" value="SERINE HYDROXYMETHYLTRANSFERASE"/>
    <property type="match status" value="1"/>
</dbReference>
<dbReference type="Gene3D" id="3.90.1150.10">
    <property type="entry name" value="Aspartate Aminotransferase, domain 1"/>
    <property type="match status" value="1"/>
</dbReference>
<dbReference type="InterPro" id="IPR015422">
    <property type="entry name" value="PyrdxlP-dep_Trfase_small"/>
</dbReference>
<evidence type="ECO:0000256" key="3">
    <source>
        <dbReference type="ARBA" id="ARBA00022563"/>
    </source>
</evidence>
<feature type="domain" description="Serine hydroxymethyltransferase-like" evidence="7">
    <location>
        <begin position="2"/>
        <end position="123"/>
    </location>
</feature>
<evidence type="ECO:0000256" key="2">
    <source>
        <dbReference type="ARBA" id="ARBA00006376"/>
    </source>
</evidence>
<dbReference type="PATRIC" id="fig|1590.201.peg.1788"/>
<accession>A0A162GGH4</accession>
<proteinExistence type="inferred from homology"/>
<evidence type="ECO:0000313" key="8">
    <source>
        <dbReference type="EMBL" id="KZU93921.1"/>
    </source>
</evidence>
<name>A0A162GGH4_LACPN</name>
<dbReference type="GO" id="GO:0008168">
    <property type="term" value="F:methyltransferase activity"/>
    <property type="evidence" value="ECO:0007669"/>
    <property type="project" value="UniProtKB-KW"/>
</dbReference>
<dbReference type="AlphaFoldDB" id="A0A162GGH4"/>
<keyword evidence="3" id="KW-0554">One-carbon metabolism</keyword>
<dbReference type="InterPro" id="IPR015424">
    <property type="entry name" value="PyrdxlP-dep_Trfase"/>
</dbReference>
<evidence type="ECO:0000259" key="7">
    <source>
        <dbReference type="Pfam" id="PF00464"/>
    </source>
</evidence>
<protein>
    <submittedName>
        <fullName evidence="8">Serine hydroxymethyltransferase</fullName>
    </submittedName>
</protein>
<organism evidence="8 9">
    <name type="scientific">Lactiplantibacillus plantarum</name>
    <name type="common">Lactobacillus plantarum</name>
    <dbReference type="NCBI Taxonomy" id="1590"/>
    <lineage>
        <taxon>Bacteria</taxon>
        <taxon>Bacillati</taxon>
        <taxon>Bacillota</taxon>
        <taxon>Bacilli</taxon>
        <taxon>Lactobacillales</taxon>
        <taxon>Lactobacillaceae</taxon>
        <taxon>Lactiplantibacillus</taxon>
    </lineage>
</organism>
<dbReference type="GO" id="GO:0032259">
    <property type="term" value="P:methylation"/>
    <property type="evidence" value="ECO:0007669"/>
    <property type="project" value="UniProtKB-KW"/>
</dbReference>
<gene>
    <name evidence="8" type="ORF">Lp19_1895</name>
</gene>
<dbReference type="GO" id="GO:0046653">
    <property type="term" value="P:tetrahydrofolate metabolic process"/>
    <property type="evidence" value="ECO:0007669"/>
    <property type="project" value="TreeGrafter"/>
</dbReference>
<dbReference type="EMBL" id="LUXM01000033">
    <property type="protein sequence ID" value="KZU93921.1"/>
    <property type="molecule type" value="Genomic_DNA"/>
</dbReference>
<dbReference type="InterPro" id="IPR049943">
    <property type="entry name" value="Ser_HO-MeTrfase-like"/>
</dbReference>
<evidence type="ECO:0000256" key="4">
    <source>
        <dbReference type="ARBA" id="ARBA00022605"/>
    </source>
</evidence>
<dbReference type="GO" id="GO:0019264">
    <property type="term" value="P:glycine biosynthetic process from serine"/>
    <property type="evidence" value="ECO:0007669"/>
    <property type="project" value="TreeGrafter"/>
</dbReference>
<reference evidence="8 9" key="1">
    <citation type="submission" date="2016-03" db="EMBL/GenBank/DDBJ databases">
        <title>Comparative genomics of 54 Lactobacillus plantarum strains reveals genomic uncoupling from niche constraints.</title>
        <authorList>
            <person name="Martino M.E."/>
        </authorList>
    </citation>
    <scope>NUCLEOTIDE SEQUENCE [LARGE SCALE GENOMIC DNA]</scope>
    <source>
        <strain evidence="8 9">19.1</strain>
    </source>
</reference>
<dbReference type="Pfam" id="PF00464">
    <property type="entry name" value="SHMT"/>
    <property type="match status" value="1"/>
</dbReference>
<dbReference type="GO" id="GO:0030170">
    <property type="term" value="F:pyridoxal phosphate binding"/>
    <property type="evidence" value="ECO:0007669"/>
    <property type="project" value="TreeGrafter"/>
</dbReference>
<keyword evidence="4" id="KW-0028">Amino-acid biosynthesis</keyword>
<evidence type="ECO:0000256" key="1">
    <source>
        <dbReference type="ARBA" id="ARBA00001933"/>
    </source>
</evidence>
<dbReference type="GO" id="GO:0005829">
    <property type="term" value="C:cytosol"/>
    <property type="evidence" value="ECO:0007669"/>
    <property type="project" value="TreeGrafter"/>
</dbReference>
<dbReference type="GO" id="GO:0006730">
    <property type="term" value="P:one-carbon metabolic process"/>
    <property type="evidence" value="ECO:0007669"/>
    <property type="project" value="UniProtKB-KW"/>
</dbReference>
<keyword evidence="6" id="KW-0663">Pyridoxal phosphate</keyword>
<dbReference type="Proteomes" id="UP000076882">
    <property type="component" value="Unassembled WGS sequence"/>
</dbReference>
<comment type="cofactor">
    <cofactor evidence="1">
        <name>pyridoxal 5'-phosphate</name>
        <dbReference type="ChEBI" id="CHEBI:597326"/>
    </cofactor>
</comment>